<dbReference type="Proteomes" id="UP000094609">
    <property type="component" value="Chromosome"/>
</dbReference>
<keyword evidence="10" id="KW-0436">Ligase</keyword>
<dbReference type="PATRIC" id="fig|1193502.14.peg.1530"/>
<evidence type="ECO:0000256" key="8">
    <source>
        <dbReference type="ARBA" id="ARBA00023136"/>
    </source>
</evidence>
<proteinExistence type="inferred from homology"/>
<evidence type="ECO:0000256" key="7">
    <source>
        <dbReference type="ARBA" id="ARBA00022989"/>
    </source>
</evidence>
<evidence type="ECO:0000256" key="3">
    <source>
        <dbReference type="ARBA" id="ARBA00006263"/>
    </source>
</evidence>
<keyword evidence="7 9" id="KW-1133">Transmembrane helix</keyword>
<comment type="subcellular location">
    <subcellularLocation>
        <location evidence="1 9">Cell membrane</location>
        <topology evidence="1 9">Multi-pass membrane protein</topology>
    </subcellularLocation>
</comment>
<evidence type="ECO:0000256" key="1">
    <source>
        <dbReference type="ARBA" id="ARBA00004651"/>
    </source>
</evidence>
<feature type="transmembrane region" description="Helical" evidence="9">
    <location>
        <begin position="73"/>
        <end position="92"/>
    </location>
</feature>
<dbReference type="RefSeq" id="WP_025344677.1">
    <property type="nucleotide sequence ID" value="NZ_CP017111.1"/>
</dbReference>
<feature type="transmembrane region" description="Helical" evidence="9">
    <location>
        <begin position="286"/>
        <end position="302"/>
    </location>
</feature>
<evidence type="ECO:0000256" key="2">
    <source>
        <dbReference type="ARBA" id="ARBA00004953"/>
    </source>
</evidence>
<dbReference type="PANTHER" id="PTHR34308">
    <property type="entry name" value="COBALAMIN BIOSYNTHESIS PROTEIN CBIB"/>
    <property type="match status" value="1"/>
</dbReference>
<keyword evidence="8 9" id="KW-0472">Membrane</keyword>
<comment type="similarity">
    <text evidence="3 9">Belongs to the CobD/CbiB family.</text>
</comment>
<keyword evidence="11" id="KW-1185">Reference proteome</keyword>
<dbReference type="UniPathway" id="UPA00148"/>
<keyword evidence="6 9" id="KW-0812">Transmembrane</keyword>
<dbReference type="GO" id="GO:0005886">
    <property type="term" value="C:plasma membrane"/>
    <property type="evidence" value="ECO:0007669"/>
    <property type="project" value="UniProtKB-SubCell"/>
</dbReference>
<keyword evidence="5 9" id="KW-0169">Cobalamin biosynthesis</keyword>
<evidence type="ECO:0000256" key="4">
    <source>
        <dbReference type="ARBA" id="ARBA00022475"/>
    </source>
</evidence>
<protein>
    <recommendedName>
        <fullName evidence="9">Cobalamin biosynthesis protein CobD</fullName>
    </recommendedName>
</protein>
<reference evidence="11" key="1">
    <citation type="submission" date="2016-08" db="EMBL/GenBank/DDBJ databases">
        <title>Complete genome sequence of the organohalide-respiring Epsilonproteobacterium Sulfurospirillum halorespirans.</title>
        <authorList>
            <person name="Goris T."/>
            <person name="Zimmermann J."/>
            <person name="Schenz B."/>
            <person name="Lemos M."/>
            <person name="Hackermueller J."/>
            <person name="Diekert G."/>
        </authorList>
    </citation>
    <scope>NUCLEOTIDE SEQUENCE [LARGE SCALE GENOMIC DNA]</scope>
    <source>
        <strain>DSM 13726</strain>
        <strain evidence="11">PCE-M2</strain>
    </source>
</reference>
<evidence type="ECO:0000256" key="9">
    <source>
        <dbReference type="HAMAP-Rule" id="MF_00024"/>
    </source>
</evidence>
<name>A0A1D7TJU8_9BACT</name>
<dbReference type="GO" id="GO:0048472">
    <property type="term" value="F:threonine-phosphate decarboxylase activity"/>
    <property type="evidence" value="ECO:0007669"/>
    <property type="project" value="InterPro"/>
</dbReference>
<dbReference type="HAMAP" id="MF_00024">
    <property type="entry name" value="CobD_CbiB"/>
    <property type="match status" value="1"/>
</dbReference>
<dbReference type="EMBL" id="CP017111">
    <property type="protein sequence ID" value="AOO65282.1"/>
    <property type="molecule type" value="Genomic_DNA"/>
</dbReference>
<evidence type="ECO:0000256" key="5">
    <source>
        <dbReference type="ARBA" id="ARBA00022573"/>
    </source>
</evidence>
<dbReference type="NCBIfam" id="TIGR00380">
    <property type="entry name" value="cobal_cbiB"/>
    <property type="match status" value="1"/>
</dbReference>
<comment type="function">
    <text evidence="9">Converts cobyric acid to cobinamide by the addition of aminopropanol on the F carboxylic group.</text>
</comment>
<keyword evidence="4 9" id="KW-1003">Cell membrane</keyword>
<feature type="transmembrane region" description="Helical" evidence="9">
    <location>
        <begin position="6"/>
        <end position="28"/>
    </location>
</feature>
<dbReference type="GO" id="GO:0009236">
    <property type="term" value="P:cobalamin biosynthetic process"/>
    <property type="evidence" value="ECO:0007669"/>
    <property type="project" value="UniProtKB-UniRule"/>
</dbReference>
<dbReference type="STRING" id="1193502.SHALO_1507"/>
<dbReference type="AlphaFoldDB" id="A0A1D7TJU8"/>
<comment type="pathway">
    <text evidence="2 9">Cofactor biosynthesis; adenosylcobalamin biosynthesis.</text>
</comment>
<sequence length="303" mass="33843">MNTALIAFFAYIVDKFVGEFTVITHPVIFIGRYISWFEKKFYKNTFQRGLVLAVSTLGLTYVAIWLLETLLSSLPHGISIFISIVIASMFLAHHMLYHSVLDVINSSVPKEKIKYLVSRDTEDMDDHEIYKACIETYTENINDGVIAPLFYLLLFGLKGLIIFKAISTLDSMVGYKNERYSHFGTAGARLDDIVGWIPARISALLIYLAAKGSYSFNTLKKYASGHESPNSGWPIAAAGLAFHLKLGGPTRYFGAIKNKPYLGDGSLPLTQQDVCNVLTLHSKIDYIVLGSMAAMITFLWLIQ</sequence>
<dbReference type="GO" id="GO:0015420">
    <property type="term" value="F:ABC-type vitamin B12 transporter activity"/>
    <property type="evidence" value="ECO:0007669"/>
    <property type="project" value="UniProtKB-UniRule"/>
</dbReference>
<organism evidence="10 11">
    <name type="scientific">Sulfurospirillum halorespirans DSM 13726</name>
    <dbReference type="NCBI Taxonomy" id="1193502"/>
    <lineage>
        <taxon>Bacteria</taxon>
        <taxon>Pseudomonadati</taxon>
        <taxon>Campylobacterota</taxon>
        <taxon>Epsilonproteobacteria</taxon>
        <taxon>Campylobacterales</taxon>
        <taxon>Sulfurospirillaceae</taxon>
        <taxon>Sulfurospirillum</taxon>
    </lineage>
</organism>
<feature type="transmembrane region" description="Helical" evidence="9">
    <location>
        <begin position="49"/>
        <end position="67"/>
    </location>
</feature>
<evidence type="ECO:0000313" key="10">
    <source>
        <dbReference type="EMBL" id="AOO65282.1"/>
    </source>
</evidence>
<dbReference type="PANTHER" id="PTHR34308:SF1">
    <property type="entry name" value="COBALAMIN BIOSYNTHESIS PROTEIN CBIB"/>
    <property type="match status" value="1"/>
</dbReference>
<gene>
    <name evidence="9" type="primary">cobD</name>
    <name evidence="10" type="ORF">SHALO_1507</name>
</gene>
<dbReference type="GO" id="GO:0016874">
    <property type="term" value="F:ligase activity"/>
    <property type="evidence" value="ECO:0007669"/>
    <property type="project" value="UniProtKB-KW"/>
</dbReference>
<dbReference type="InterPro" id="IPR004485">
    <property type="entry name" value="Cobalamin_biosynth_CobD/CbiB"/>
</dbReference>
<evidence type="ECO:0000256" key="6">
    <source>
        <dbReference type="ARBA" id="ARBA00022692"/>
    </source>
</evidence>
<accession>A0A1D7TJU8</accession>
<dbReference type="KEGG" id="shal:SHALO_1507"/>
<feature type="transmembrane region" description="Helical" evidence="9">
    <location>
        <begin position="149"/>
        <end position="173"/>
    </location>
</feature>
<dbReference type="Pfam" id="PF03186">
    <property type="entry name" value="CobD_Cbib"/>
    <property type="match status" value="1"/>
</dbReference>
<evidence type="ECO:0000313" key="11">
    <source>
        <dbReference type="Proteomes" id="UP000094609"/>
    </source>
</evidence>